<proteinExistence type="predicted"/>
<evidence type="ECO:0000313" key="1">
    <source>
        <dbReference type="EMBL" id="KAA8499306.1"/>
    </source>
</evidence>
<gene>
    <name evidence="1" type="ORF">FVE85_6891</name>
</gene>
<dbReference type="Proteomes" id="UP000324585">
    <property type="component" value="Unassembled WGS sequence"/>
</dbReference>
<accession>A0A5J4Z6J1</accession>
<organism evidence="1 2">
    <name type="scientific">Porphyridium purpureum</name>
    <name type="common">Red alga</name>
    <name type="synonym">Porphyridium cruentum</name>
    <dbReference type="NCBI Taxonomy" id="35688"/>
    <lineage>
        <taxon>Eukaryota</taxon>
        <taxon>Rhodophyta</taxon>
        <taxon>Bangiophyceae</taxon>
        <taxon>Porphyridiales</taxon>
        <taxon>Porphyridiaceae</taxon>
        <taxon>Porphyridium</taxon>
    </lineage>
</organism>
<sequence>MMRFVPSRKSTAYEQRQSAVCNQRWTLLLQHMSEAGLPYALVTDSDTLLFVKPSELLQELSPQCDVALVLHEPPQLPVNPGSVFLSVRGLRDFVRFASELLAQLEPSPHDMRLWAWYAYINQAAQLDRAFAKELDTKAIEALIEAGHVARPQYKVCSLARLMNHSATFDDNLKFSRGFIQMPYTDEKSQRSFKFKVVQWNRTDGMPYFMRERQSLGNAKHRFAGPKYVRALALHFQGTKKTFMDGYTVSDHTLCGRRPDQANQSAPATDAQWCRCMSPACETCLPHFCDLISPSLVPPQ</sequence>
<evidence type="ECO:0000313" key="2">
    <source>
        <dbReference type="Proteomes" id="UP000324585"/>
    </source>
</evidence>
<protein>
    <recommendedName>
        <fullName evidence="3">Nucleotide-diphospho-sugar transferase domain-containing protein</fullName>
    </recommendedName>
</protein>
<comment type="caution">
    <text evidence="1">The sequence shown here is derived from an EMBL/GenBank/DDBJ whole genome shotgun (WGS) entry which is preliminary data.</text>
</comment>
<dbReference type="EMBL" id="VRMN01000001">
    <property type="protein sequence ID" value="KAA8499306.1"/>
    <property type="molecule type" value="Genomic_DNA"/>
</dbReference>
<name>A0A5J4Z6J1_PORPP</name>
<dbReference type="AlphaFoldDB" id="A0A5J4Z6J1"/>
<evidence type="ECO:0008006" key="3">
    <source>
        <dbReference type="Google" id="ProtNLM"/>
    </source>
</evidence>
<keyword evidence="2" id="KW-1185">Reference proteome</keyword>
<reference evidence="2" key="1">
    <citation type="journal article" date="2019" name="Nat. Commun.">
        <title>Expansion of phycobilisome linker gene families in mesophilic red algae.</title>
        <authorList>
            <person name="Lee J."/>
            <person name="Kim D."/>
            <person name="Bhattacharya D."/>
            <person name="Yoon H.S."/>
        </authorList>
    </citation>
    <scope>NUCLEOTIDE SEQUENCE [LARGE SCALE GENOMIC DNA]</scope>
    <source>
        <strain evidence="2">CCMP 1328</strain>
    </source>
</reference>